<organism evidence="2 3">
    <name type="scientific">Plakobranchus ocellatus</name>
    <dbReference type="NCBI Taxonomy" id="259542"/>
    <lineage>
        <taxon>Eukaryota</taxon>
        <taxon>Metazoa</taxon>
        <taxon>Spiralia</taxon>
        <taxon>Lophotrochozoa</taxon>
        <taxon>Mollusca</taxon>
        <taxon>Gastropoda</taxon>
        <taxon>Heterobranchia</taxon>
        <taxon>Euthyneura</taxon>
        <taxon>Panpulmonata</taxon>
        <taxon>Sacoglossa</taxon>
        <taxon>Placobranchoidea</taxon>
        <taxon>Plakobranchidae</taxon>
        <taxon>Plakobranchus</taxon>
    </lineage>
</organism>
<sequence>MQTSKSCKHLQTETLTYKRAEEWTGPPSGQGARGRAGTRNRRGLLNSRRISYPLCNQPLRGRTKAREREKVIRAADDRLPISTRGGNGTGTRSGILEAPLLCRRLLIQECCHRLPQLGREEIEAQNRQKY</sequence>
<comment type="caution">
    <text evidence="2">The sequence shown here is derived from an EMBL/GenBank/DDBJ whole genome shotgun (WGS) entry which is preliminary data.</text>
</comment>
<evidence type="ECO:0000313" key="2">
    <source>
        <dbReference type="EMBL" id="GFN81735.1"/>
    </source>
</evidence>
<reference evidence="2 3" key="1">
    <citation type="journal article" date="2021" name="Elife">
        <title>Chloroplast acquisition without the gene transfer in kleptoplastic sea slugs, Plakobranchus ocellatus.</title>
        <authorList>
            <person name="Maeda T."/>
            <person name="Takahashi S."/>
            <person name="Yoshida T."/>
            <person name="Shimamura S."/>
            <person name="Takaki Y."/>
            <person name="Nagai Y."/>
            <person name="Toyoda A."/>
            <person name="Suzuki Y."/>
            <person name="Arimoto A."/>
            <person name="Ishii H."/>
            <person name="Satoh N."/>
            <person name="Nishiyama T."/>
            <person name="Hasebe M."/>
            <person name="Maruyama T."/>
            <person name="Minagawa J."/>
            <person name="Obokata J."/>
            <person name="Shigenobu S."/>
        </authorList>
    </citation>
    <scope>NUCLEOTIDE SEQUENCE [LARGE SCALE GENOMIC DNA]</scope>
</reference>
<evidence type="ECO:0000256" key="1">
    <source>
        <dbReference type="SAM" id="MobiDB-lite"/>
    </source>
</evidence>
<dbReference type="Proteomes" id="UP000735302">
    <property type="component" value="Unassembled WGS sequence"/>
</dbReference>
<accession>A0AAV3YEW9</accession>
<protein>
    <submittedName>
        <fullName evidence="2">Uncharacterized protein</fullName>
    </submittedName>
</protein>
<name>A0AAV3YEW9_9GAST</name>
<gene>
    <name evidence="2" type="ORF">PoB_000824100</name>
</gene>
<keyword evidence="3" id="KW-1185">Reference proteome</keyword>
<evidence type="ECO:0000313" key="3">
    <source>
        <dbReference type="Proteomes" id="UP000735302"/>
    </source>
</evidence>
<dbReference type="AlphaFoldDB" id="A0AAV3YEW9"/>
<dbReference type="EMBL" id="BLXT01000945">
    <property type="protein sequence ID" value="GFN81735.1"/>
    <property type="molecule type" value="Genomic_DNA"/>
</dbReference>
<proteinExistence type="predicted"/>
<feature type="region of interest" description="Disordered" evidence="1">
    <location>
        <begin position="20"/>
        <end position="43"/>
    </location>
</feature>